<organism evidence="5 6">
    <name type="scientific">Patellaria atrata CBS 101060</name>
    <dbReference type="NCBI Taxonomy" id="1346257"/>
    <lineage>
        <taxon>Eukaryota</taxon>
        <taxon>Fungi</taxon>
        <taxon>Dikarya</taxon>
        <taxon>Ascomycota</taxon>
        <taxon>Pezizomycotina</taxon>
        <taxon>Dothideomycetes</taxon>
        <taxon>Dothideomycetes incertae sedis</taxon>
        <taxon>Patellariales</taxon>
        <taxon>Patellariaceae</taxon>
        <taxon>Patellaria</taxon>
    </lineage>
</organism>
<sequence>LPPPTGRYNVGVRKYRLSHTTENDPFAPNNVSSSILLTFYYPTQARSRGPIPALEKPLADIFEEGFVFAPGTLANITSNFIYDAPFLPESAGTAENPTIFFGPGGGGPPTPVYQTSLGELASHWYNVIGIDHPYEQQYIKYPDGEEVFGIPITYDLLPVVNQMYAFRLTDTTAVLDALPAIVQELGAAFNTTHFAGYGHSLGGAAAVGSAQIDERIVGAINMDGSFWGDLASTNETLADVKKPSFLLGFEFHMSAVDATWSSFPHAQSGWWREFLVQGSLHWDFSDGTFWKELGPHRSRSLGPINGERMVKIVRAFVTAFFDKLIGDAEPLLENPGRKWPEV</sequence>
<comment type="caution">
    <text evidence="5">The sequence shown here is derived from an EMBL/GenBank/DDBJ whole genome shotgun (WGS) entry which is preliminary data.</text>
</comment>
<dbReference type="InterPro" id="IPR029058">
    <property type="entry name" value="AB_hydrolase_fold"/>
</dbReference>
<proteinExistence type="predicted"/>
<dbReference type="GO" id="GO:0003847">
    <property type="term" value="F:1-alkyl-2-acetylglycerophosphocholine esterase activity"/>
    <property type="evidence" value="ECO:0007669"/>
    <property type="project" value="UniProtKB-EC"/>
</dbReference>
<gene>
    <name evidence="5" type="ORF">M501DRAFT_920955</name>
</gene>
<dbReference type="EMBL" id="MU006092">
    <property type="protein sequence ID" value="KAF2841076.1"/>
    <property type="molecule type" value="Genomic_DNA"/>
</dbReference>
<evidence type="ECO:0000313" key="6">
    <source>
        <dbReference type="Proteomes" id="UP000799429"/>
    </source>
</evidence>
<feature type="non-terminal residue" evidence="5">
    <location>
        <position position="1"/>
    </location>
</feature>
<evidence type="ECO:0000256" key="3">
    <source>
        <dbReference type="ARBA" id="ARBA00022963"/>
    </source>
</evidence>
<protein>
    <recommendedName>
        <fullName evidence="1">1-alkyl-2-acetylglycerophosphocholine esterase</fullName>
        <ecNumber evidence="1">3.1.1.47</ecNumber>
    </recommendedName>
</protein>
<dbReference type="PANTHER" id="PTHR10272">
    <property type="entry name" value="PLATELET-ACTIVATING FACTOR ACETYLHYDROLASE"/>
    <property type="match status" value="1"/>
</dbReference>
<evidence type="ECO:0000256" key="1">
    <source>
        <dbReference type="ARBA" id="ARBA00013201"/>
    </source>
</evidence>
<dbReference type="Gene3D" id="3.40.50.1820">
    <property type="entry name" value="alpha/beta hydrolase"/>
    <property type="match status" value="1"/>
</dbReference>
<dbReference type="PANTHER" id="PTHR10272:SF14">
    <property type="entry name" value="PAF ACETYLHYDROLASE FAMILY PROTEIN"/>
    <property type="match status" value="1"/>
</dbReference>
<keyword evidence="2" id="KW-0378">Hydrolase</keyword>
<reference evidence="5" key="1">
    <citation type="journal article" date="2020" name="Stud. Mycol.">
        <title>101 Dothideomycetes genomes: a test case for predicting lifestyles and emergence of pathogens.</title>
        <authorList>
            <person name="Haridas S."/>
            <person name="Albert R."/>
            <person name="Binder M."/>
            <person name="Bloem J."/>
            <person name="Labutti K."/>
            <person name="Salamov A."/>
            <person name="Andreopoulos B."/>
            <person name="Baker S."/>
            <person name="Barry K."/>
            <person name="Bills G."/>
            <person name="Bluhm B."/>
            <person name="Cannon C."/>
            <person name="Castanera R."/>
            <person name="Culley D."/>
            <person name="Daum C."/>
            <person name="Ezra D."/>
            <person name="Gonzalez J."/>
            <person name="Henrissat B."/>
            <person name="Kuo A."/>
            <person name="Liang C."/>
            <person name="Lipzen A."/>
            <person name="Lutzoni F."/>
            <person name="Magnuson J."/>
            <person name="Mondo S."/>
            <person name="Nolan M."/>
            <person name="Ohm R."/>
            <person name="Pangilinan J."/>
            <person name="Park H.-J."/>
            <person name="Ramirez L."/>
            <person name="Alfaro M."/>
            <person name="Sun H."/>
            <person name="Tritt A."/>
            <person name="Yoshinaga Y."/>
            <person name="Zwiers L.-H."/>
            <person name="Turgeon B."/>
            <person name="Goodwin S."/>
            <person name="Spatafora J."/>
            <person name="Crous P."/>
            <person name="Grigoriev I."/>
        </authorList>
    </citation>
    <scope>NUCLEOTIDE SEQUENCE</scope>
    <source>
        <strain evidence="5">CBS 101060</strain>
    </source>
</reference>
<keyword evidence="6" id="KW-1185">Reference proteome</keyword>
<name>A0A9P4VPP7_9PEZI</name>
<evidence type="ECO:0000313" key="5">
    <source>
        <dbReference type="EMBL" id="KAF2841076.1"/>
    </source>
</evidence>
<dbReference type="EC" id="3.1.1.47" evidence="1"/>
<dbReference type="Proteomes" id="UP000799429">
    <property type="component" value="Unassembled WGS sequence"/>
</dbReference>
<dbReference type="AlphaFoldDB" id="A0A9P4VPP7"/>
<feature type="non-terminal residue" evidence="5">
    <location>
        <position position="342"/>
    </location>
</feature>
<dbReference type="GO" id="GO:0016042">
    <property type="term" value="P:lipid catabolic process"/>
    <property type="evidence" value="ECO:0007669"/>
    <property type="project" value="UniProtKB-KW"/>
</dbReference>
<evidence type="ECO:0000256" key="4">
    <source>
        <dbReference type="ARBA" id="ARBA00023098"/>
    </source>
</evidence>
<dbReference type="OrthoDB" id="2363873at2759"/>
<keyword evidence="4" id="KW-0443">Lipid metabolism</keyword>
<keyword evidence="3" id="KW-0442">Lipid degradation</keyword>
<evidence type="ECO:0000256" key="2">
    <source>
        <dbReference type="ARBA" id="ARBA00022801"/>
    </source>
</evidence>
<accession>A0A9P4VPP7</accession>
<dbReference type="SUPFAM" id="SSF53474">
    <property type="entry name" value="alpha/beta-Hydrolases"/>
    <property type="match status" value="1"/>
</dbReference>